<evidence type="ECO:0008006" key="5">
    <source>
        <dbReference type="Google" id="ProtNLM"/>
    </source>
</evidence>
<protein>
    <recommendedName>
        <fullName evidence="5">Secreted protein</fullName>
    </recommendedName>
</protein>
<feature type="signal peptide" evidence="2">
    <location>
        <begin position="1"/>
        <end position="20"/>
    </location>
</feature>
<organism evidence="3 4">
    <name type="scientific">Puccinia graminis f. sp. tritici</name>
    <dbReference type="NCBI Taxonomy" id="56615"/>
    <lineage>
        <taxon>Eukaryota</taxon>
        <taxon>Fungi</taxon>
        <taxon>Dikarya</taxon>
        <taxon>Basidiomycota</taxon>
        <taxon>Pucciniomycotina</taxon>
        <taxon>Pucciniomycetes</taxon>
        <taxon>Pucciniales</taxon>
        <taxon>Pucciniaceae</taxon>
        <taxon>Puccinia</taxon>
    </lineage>
</organism>
<dbReference type="OrthoDB" id="2500374at2759"/>
<evidence type="ECO:0000256" key="2">
    <source>
        <dbReference type="SAM" id="SignalP"/>
    </source>
</evidence>
<dbReference type="EMBL" id="VSWC01000197">
    <property type="protein sequence ID" value="KAA1064656.1"/>
    <property type="molecule type" value="Genomic_DNA"/>
</dbReference>
<feature type="region of interest" description="Disordered" evidence="1">
    <location>
        <begin position="105"/>
        <end position="139"/>
    </location>
</feature>
<dbReference type="Proteomes" id="UP000324748">
    <property type="component" value="Unassembled WGS sequence"/>
</dbReference>
<gene>
    <name evidence="3" type="ORF">PGT21_010873</name>
</gene>
<dbReference type="AlphaFoldDB" id="A0A5B0LKP3"/>
<evidence type="ECO:0000313" key="4">
    <source>
        <dbReference type="Proteomes" id="UP000324748"/>
    </source>
</evidence>
<reference evidence="3 4" key="1">
    <citation type="submission" date="2019-05" db="EMBL/GenBank/DDBJ databases">
        <title>Emergence of the Ug99 lineage of the wheat stem rust pathogen through somatic hybridization.</title>
        <authorList>
            <person name="Li F."/>
            <person name="Upadhyaya N.M."/>
            <person name="Sperschneider J."/>
            <person name="Matny O."/>
            <person name="Nguyen-Phuc H."/>
            <person name="Mago R."/>
            <person name="Raley C."/>
            <person name="Miller M.E."/>
            <person name="Silverstein K.A.T."/>
            <person name="Henningsen E."/>
            <person name="Hirsch C.D."/>
            <person name="Visser B."/>
            <person name="Pretorius Z.A."/>
            <person name="Steffenson B.J."/>
            <person name="Schwessinger B."/>
            <person name="Dodds P.N."/>
            <person name="Figueroa M."/>
        </authorList>
    </citation>
    <scope>NUCLEOTIDE SEQUENCE [LARGE SCALE GENOMIC DNA]</scope>
    <source>
        <strain evidence="3">21-0</strain>
    </source>
</reference>
<evidence type="ECO:0000256" key="1">
    <source>
        <dbReference type="SAM" id="MobiDB-lite"/>
    </source>
</evidence>
<sequence length="395" mass="43731">MRLCANFIIFLFSLASGSSATGLGKNPELQSTWQWIESGAGPSGTKSEVPHGSYEVIDLGGDNSDKEIIDVHSEPSEDSSLHEVIDVDSITSKRTSKRPYELIDLESVTPKGSSQSPRSRGRIDLNFGPSDANDGPDSAAGNSLLMLKLGNAAEEAVKVSLPTAKTLNREANQDIRFDSPHRFPSSARPQHEFPAMKNGPGASSANALPADNHGEKEALKTFETLTSSGLFDFQSRFFKIIVYFKKADAEEKALISEWWTKIDSELKGESSLLNFKKHYRASSSKGQGRSLLYLFQHAKEITAKIKNPSLKVESLRQTLEGLIARASQLKTIQEENKYLMKLEKDEYIVSNETLQNILNDPKNFLEGQCGFIDQIAKLDSHLTYLQSRLKYKGLL</sequence>
<name>A0A5B0LKP3_PUCGR</name>
<evidence type="ECO:0000313" key="3">
    <source>
        <dbReference type="EMBL" id="KAA1064656.1"/>
    </source>
</evidence>
<proteinExistence type="predicted"/>
<accession>A0A5B0LKP3</accession>
<keyword evidence="4" id="KW-1185">Reference proteome</keyword>
<feature type="chain" id="PRO_5023017632" description="Secreted protein" evidence="2">
    <location>
        <begin position="21"/>
        <end position="395"/>
    </location>
</feature>
<comment type="caution">
    <text evidence="3">The sequence shown here is derived from an EMBL/GenBank/DDBJ whole genome shotgun (WGS) entry which is preliminary data.</text>
</comment>
<keyword evidence="2" id="KW-0732">Signal</keyword>